<accession>A0ABV2HK22</accession>
<dbReference type="EMBL" id="JBEPLM010000001">
    <property type="protein sequence ID" value="MET3590920.1"/>
    <property type="molecule type" value="Genomic_DNA"/>
</dbReference>
<sequence length="110" mass="12726">MKNIQIIDGALNATFSVFQATDEEFAAIYPGERDMELAEDLFERLGDEEANRVLIPLWTRPVLKRYALGIHGTLFYNNEGRIIPKSKREVDWDDCGALNQAQRELFSRHR</sequence>
<name>A0ABV2HK22_9HYPH</name>
<evidence type="ECO:0000313" key="1">
    <source>
        <dbReference type="EMBL" id="MET3590920.1"/>
    </source>
</evidence>
<organism evidence="1 2">
    <name type="scientific">Mesorhizobium shonense</name>
    <dbReference type="NCBI Taxonomy" id="1209948"/>
    <lineage>
        <taxon>Bacteria</taxon>
        <taxon>Pseudomonadati</taxon>
        <taxon>Pseudomonadota</taxon>
        <taxon>Alphaproteobacteria</taxon>
        <taxon>Hyphomicrobiales</taxon>
        <taxon>Phyllobacteriaceae</taxon>
        <taxon>Mesorhizobium</taxon>
    </lineage>
</organism>
<dbReference type="Proteomes" id="UP001549036">
    <property type="component" value="Unassembled WGS sequence"/>
</dbReference>
<proteinExistence type="predicted"/>
<gene>
    <name evidence="1" type="ORF">ABID26_000299</name>
</gene>
<keyword evidence="2" id="KW-1185">Reference proteome</keyword>
<evidence type="ECO:0000313" key="2">
    <source>
        <dbReference type="Proteomes" id="UP001549036"/>
    </source>
</evidence>
<protein>
    <submittedName>
        <fullName evidence="1">Uncharacterized protein</fullName>
    </submittedName>
</protein>
<comment type="caution">
    <text evidence="1">The sequence shown here is derived from an EMBL/GenBank/DDBJ whole genome shotgun (WGS) entry which is preliminary data.</text>
</comment>
<dbReference type="RefSeq" id="WP_354413422.1">
    <property type="nucleotide sequence ID" value="NZ_JBEPLM010000001.1"/>
</dbReference>
<reference evidence="1 2" key="1">
    <citation type="submission" date="2024-06" db="EMBL/GenBank/DDBJ databases">
        <title>Genomic Encyclopedia of Type Strains, Phase IV (KMG-IV): sequencing the most valuable type-strain genomes for metagenomic binning, comparative biology and taxonomic classification.</title>
        <authorList>
            <person name="Goeker M."/>
        </authorList>
    </citation>
    <scope>NUCLEOTIDE SEQUENCE [LARGE SCALE GENOMIC DNA]</scope>
    <source>
        <strain evidence="1 2">DSM 29846</strain>
    </source>
</reference>